<dbReference type="InterPro" id="IPR000014">
    <property type="entry name" value="PAS"/>
</dbReference>
<organism evidence="23 24">
    <name type="scientific">Haliea salexigens</name>
    <dbReference type="NCBI Taxonomy" id="287487"/>
    <lineage>
        <taxon>Bacteria</taxon>
        <taxon>Pseudomonadati</taxon>
        <taxon>Pseudomonadota</taxon>
        <taxon>Gammaproteobacteria</taxon>
        <taxon>Cellvibrionales</taxon>
        <taxon>Halieaceae</taxon>
        <taxon>Haliea</taxon>
    </lineage>
</organism>
<dbReference type="Gene3D" id="1.20.120.160">
    <property type="entry name" value="HPT domain"/>
    <property type="match status" value="1"/>
</dbReference>
<evidence type="ECO:0000256" key="7">
    <source>
        <dbReference type="ARBA" id="ARBA00022692"/>
    </source>
</evidence>
<dbReference type="SUPFAM" id="SSF47384">
    <property type="entry name" value="Homodimeric domain of signal transducing histidine kinase"/>
    <property type="match status" value="1"/>
</dbReference>
<dbReference type="AlphaFoldDB" id="A0A3C1KSA4"/>
<dbReference type="PROSITE" id="PS50113">
    <property type="entry name" value="PAC"/>
    <property type="match status" value="2"/>
</dbReference>
<dbReference type="InterPro" id="IPR001789">
    <property type="entry name" value="Sig_transdc_resp-reg_receiver"/>
</dbReference>
<evidence type="ECO:0000256" key="12">
    <source>
        <dbReference type="ARBA" id="ARBA00023012"/>
    </source>
</evidence>
<dbReference type="EMBL" id="DMND01000233">
    <property type="protein sequence ID" value="HAN29451.1"/>
    <property type="molecule type" value="Genomic_DNA"/>
</dbReference>
<reference evidence="23 24" key="1">
    <citation type="journal article" date="2018" name="Nat. Biotechnol.">
        <title>A standardized bacterial taxonomy based on genome phylogeny substantially revises the tree of life.</title>
        <authorList>
            <person name="Parks D.H."/>
            <person name="Chuvochina M."/>
            <person name="Waite D.W."/>
            <person name="Rinke C."/>
            <person name="Skarshewski A."/>
            <person name="Chaumeil P.A."/>
            <person name="Hugenholtz P."/>
        </authorList>
    </citation>
    <scope>NUCLEOTIDE SEQUENCE [LARGE SCALE GENOMIC DNA]</scope>
    <source>
        <strain evidence="23">UBA9158</strain>
    </source>
</reference>
<evidence type="ECO:0000256" key="17">
    <source>
        <dbReference type="PROSITE-ProRule" id="PRU00169"/>
    </source>
</evidence>
<dbReference type="PROSITE" id="PS50110">
    <property type="entry name" value="RESPONSE_REGULATORY"/>
    <property type="match status" value="2"/>
</dbReference>
<dbReference type="Proteomes" id="UP000259273">
    <property type="component" value="Unassembled WGS sequence"/>
</dbReference>
<dbReference type="Pfam" id="PF13426">
    <property type="entry name" value="PAS_9"/>
    <property type="match status" value="1"/>
</dbReference>
<dbReference type="SMART" id="SM00091">
    <property type="entry name" value="PAS"/>
    <property type="match status" value="2"/>
</dbReference>
<evidence type="ECO:0000259" key="22">
    <source>
        <dbReference type="PROSITE" id="PS50894"/>
    </source>
</evidence>
<evidence type="ECO:0000256" key="13">
    <source>
        <dbReference type="ARBA" id="ARBA00023136"/>
    </source>
</evidence>
<comment type="subcellular location">
    <subcellularLocation>
        <location evidence="2">Cell membrane</location>
        <topology evidence="2">Multi-pass membrane protein</topology>
    </subcellularLocation>
</comment>
<evidence type="ECO:0000256" key="11">
    <source>
        <dbReference type="ARBA" id="ARBA00022989"/>
    </source>
</evidence>
<dbReference type="SMART" id="SM00388">
    <property type="entry name" value="HisKA"/>
    <property type="match status" value="1"/>
</dbReference>
<dbReference type="SMART" id="SM00448">
    <property type="entry name" value="REC"/>
    <property type="match status" value="2"/>
</dbReference>
<evidence type="ECO:0000259" key="18">
    <source>
        <dbReference type="PROSITE" id="PS50109"/>
    </source>
</evidence>
<dbReference type="SMART" id="SM00073">
    <property type="entry name" value="HPT"/>
    <property type="match status" value="1"/>
</dbReference>
<dbReference type="InterPro" id="IPR003661">
    <property type="entry name" value="HisK_dim/P_dom"/>
</dbReference>
<gene>
    <name evidence="23" type="ORF">DCP75_17345</name>
</gene>
<protein>
    <recommendedName>
        <fullName evidence="15">Sensory/regulatory protein RpfC</fullName>
        <ecNumber evidence="3">2.7.13.3</ecNumber>
    </recommendedName>
</protein>
<feature type="modified residue" description="Phosphohistidine" evidence="16">
    <location>
        <position position="939"/>
    </location>
</feature>
<dbReference type="Pfam" id="PF00072">
    <property type="entry name" value="Response_reg"/>
    <property type="match status" value="2"/>
</dbReference>
<proteinExistence type="predicted"/>
<feature type="domain" description="PAS" evidence="20">
    <location>
        <begin position="65"/>
        <end position="140"/>
    </location>
</feature>
<keyword evidence="9 23" id="KW-0418">Kinase</keyword>
<feature type="domain" description="Response regulatory" evidence="19">
    <location>
        <begin position="739"/>
        <end position="855"/>
    </location>
</feature>
<comment type="catalytic activity">
    <reaction evidence="1">
        <text>ATP + protein L-histidine = ADP + protein N-phospho-L-histidine.</text>
        <dbReference type="EC" id="2.7.13.3"/>
    </reaction>
</comment>
<comment type="caution">
    <text evidence="23">The sequence shown here is derived from an EMBL/GenBank/DDBJ whole genome shotgun (WGS) entry which is preliminary data.</text>
</comment>
<evidence type="ECO:0000313" key="24">
    <source>
        <dbReference type="Proteomes" id="UP000259273"/>
    </source>
</evidence>
<dbReference type="FunFam" id="1.10.287.130:FF:000002">
    <property type="entry name" value="Two-component osmosensing histidine kinase"/>
    <property type="match status" value="1"/>
</dbReference>
<keyword evidence="8" id="KW-0547">Nucleotide-binding</keyword>
<name>A0A3C1KSA4_9GAMM</name>
<accession>A0A3C1KSA4</accession>
<dbReference type="CDD" id="cd00082">
    <property type="entry name" value="HisKA"/>
    <property type="match status" value="1"/>
</dbReference>
<dbReference type="InterPro" id="IPR004358">
    <property type="entry name" value="Sig_transdc_His_kin-like_C"/>
</dbReference>
<keyword evidence="11" id="KW-1133">Transmembrane helix</keyword>
<dbReference type="GO" id="GO:0005886">
    <property type="term" value="C:plasma membrane"/>
    <property type="evidence" value="ECO:0007669"/>
    <property type="project" value="UniProtKB-SubCell"/>
</dbReference>
<keyword evidence="7" id="KW-0812">Transmembrane</keyword>
<evidence type="ECO:0000256" key="14">
    <source>
        <dbReference type="ARBA" id="ARBA00064003"/>
    </source>
</evidence>
<dbReference type="PANTHER" id="PTHR45339">
    <property type="entry name" value="HYBRID SIGNAL TRANSDUCTION HISTIDINE KINASE J"/>
    <property type="match status" value="1"/>
</dbReference>
<dbReference type="PROSITE" id="PS50894">
    <property type="entry name" value="HPT"/>
    <property type="match status" value="1"/>
</dbReference>
<dbReference type="PANTHER" id="PTHR45339:SF1">
    <property type="entry name" value="HYBRID SIGNAL TRANSDUCTION HISTIDINE KINASE J"/>
    <property type="match status" value="1"/>
</dbReference>
<keyword evidence="6" id="KW-0808">Transferase</keyword>
<comment type="subunit">
    <text evidence="14">At low DSF concentrations, interacts with RpfF.</text>
</comment>
<evidence type="ECO:0000256" key="6">
    <source>
        <dbReference type="ARBA" id="ARBA00022679"/>
    </source>
</evidence>
<keyword evidence="4" id="KW-1003">Cell membrane</keyword>
<dbReference type="Gene3D" id="3.30.565.10">
    <property type="entry name" value="Histidine kinase-like ATPase, C-terminal domain"/>
    <property type="match status" value="1"/>
</dbReference>
<dbReference type="NCBIfam" id="TIGR00229">
    <property type="entry name" value="sensory_box"/>
    <property type="match status" value="2"/>
</dbReference>
<keyword evidence="10" id="KW-0067">ATP-binding</keyword>
<dbReference type="Pfam" id="PF02518">
    <property type="entry name" value="HATPase_c"/>
    <property type="match status" value="1"/>
</dbReference>
<dbReference type="InterPro" id="IPR036097">
    <property type="entry name" value="HisK_dim/P_sf"/>
</dbReference>
<feature type="domain" description="Histidine kinase" evidence="18">
    <location>
        <begin position="353"/>
        <end position="575"/>
    </location>
</feature>
<dbReference type="PROSITE" id="PS50109">
    <property type="entry name" value="HIS_KIN"/>
    <property type="match status" value="1"/>
</dbReference>
<dbReference type="SUPFAM" id="SSF55785">
    <property type="entry name" value="PYP-like sensor domain (PAS domain)"/>
    <property type="match status" value="3"/>
</dbReference>
<dbReference type="SUPFAM" id="SSF55874">
    <property type="entry name" value="ATPase domain of HSP90 chaperone/DNA topoisomerase II/histidine kinase"/>
    <property type="match status" value="1"/>
</dbReference>
<dbReference type="InterPro" id="IPR036890">
    <property type="entry name" value="HATPase_C_sf"/>
</dbReference>
<dbReference type="Gene3D" id="3.40.50.2300">
    <property type="match status" value="2"/>
</dbReference>
<feature type="domain" description="Response regulatory" evidence="19">
    <location>
        <begin position="590"/>
        <end position="711"/>
    </location>
</feature>
<dbReference type="CDD" id="cd00130">
    <property type="entry name" value="PAS"/>
    <property type="match status" value="1"/>
</dbReference>
<evidence type="ECO:0000256" key="15">
    <source>
        <dbReference type="ARBA" id="ARBA00068150"/>
    </source>
</evidence>
<dbReference type="CDD" id="cd16922">
    <property type="entry name" value="HATPase_EvgS-ArcB-TorS-like"/>
    <property type="match status" value="1"/>
</dbReference>
<dbReference type="InterPro" id="IPR001610">
    <property type="entry name" value="PAC"/>
</dbReference>
<evidence type="ECO:0000256" key="3">
    <source>
        <dbReference type="ARBA" id="ARBA00012438"/>
    </source>
</evidence>
<feature type="domain" description="PAC" evidence="21">
    <location>
        <begin position="143"/>
        <end position="195"/>
    </location>
</feature>
<dbReference type="InterPro" id="IPR000700">
    <property type="entry name" value="PAS-assoc_C"/>
</dbReference>
<dbReference type="Gene3D" id="3.30.450.20">
    <property type="entry name" value="PAS domain"/>
    <property type="match status" value="3"/>
</dbReference>
<feature type="domain" description="HPt" evidence="22">
    <location>
        <begin position="900"/>
        <end position="995"/>
    </location>
</feature>
<dbReference type="PRINTS" id="PR00344">
    <property type="entry name" value="BCTRLSENSOR"/>
</dbReference>
<dbReference type="SMART" id="SM00387">
    <property type="entry name" value="HATPase_c"/>
    <property type="match status" value="1"/>
</dbReference>
<dbReference type="InterPro" id="IPR005467">
    <property type="entry name" value="His_kinase_dom"/>
</dbReference>
<dbReference type="CDD" id="cd17546">
    <property type="entry name" value="REC_hyHK_CKI1_RcsC-like"/>
    <property type="match status" value="2"/>
</dbReference>
<dbReference type="SUPFAM" id="SSF47226">
    <property type="entry name" value="Histidine-containing phosphotransfer domain, HPT domain"/>
    <property type="match status" value="1"/>
</dbReference>
<evidence type="ECO:0000259" key="19">
    <source>
        <dbReference type="PROSITE" id="PS50110"/>
    </source>
</evidence>
<evidence type="ECO:0000256" key="16">
    <source>
        <dbReference type="PROSITE-ProRule" id="PRU00110"/>
    </source>
</evidence>
<dbReference type="InterPro" id="IPR013655">
    <property type="entry name" value="PAS_fold_3"/>
</dbReference>
<feature type="modified residue" description="4-aspartylphosphate" evidence="17">
    <location>
        <position position="788"/>
    </location>
</feature>
<dbReference type="InterPro" id="IPR036641">
    <property type="entry name" value="HPT_dom_sf"/>
</dbReference>
<dbReference type="InterPro" id="IPR011006">
    <property type="entry name" value="CheY-like_superfamily"/>
</dbReference>
<feature type="domain" description="PAC" evidence="21">
    <location>
        <begin position="14"/>
        <end position="64"/>
    </location>
</feature>
<evidence type="ECO:0000256" key="1">
    <source>
        <dbReference type="ARBA" id="ARBA00000085"/>
    </source>
</evidence>
<dbReference type="STRING" id="1121937.GCA_000423125_01350"/>
<evidence type="ECO:0000256" key="4">
    <source>
        <dbReference type="ARBA" id="ARBA00022475"/>
    </source>
</evidence>
<dbReference type="Pfam" id="PF00512">
    <property type="entry name" value="HisKA"/>
    <property type="match status" value="1"/>
</dbReference>
<dbReference type="InterPro" id="IPR035965">
    <property type="entry name" value="PAS-like_dom_sf"/>
</dbReference>
<evidence type="ECO:0000259" key="20">
    <source>
        <dbReference type="PROSITE" id="PS50112"/>
    </source>
</evidence>
<evidence type="ECO:0000259" key="21">
    <source>
        <dbReference type="PROSITE" id="PS50113"/>
    </source>
</evidence>
<dbReference type="SMART" id="SM00086">
    <property type="entry name" value="PAC"/>
    <property type="match status" value="3"/>
</dbReference>
<evidence type="ECO:0000256" key="10">
    <source>
        <dbReference type="ARBA" id="ARBA00022840"/>
    </source>
</evidence>
<dbReference type="PROSITE" id="PS50112">
    <property type="entry name" value="PAS"/>
    <property type="match status" value="1"/>
</dbReference>
<keyword evidence="5 17" id="KW-0597">Phosphoprotein</keyword>
<feature type="non-terminal residue" evidence="23">
    <location>
        <position position="1"/>
    </location>
</feature>
<dbReference type="SUPFAM" id="SSF52172">
    <property type="entry name" value="CheY-like"/>
    <property type="match status" value="2"/>
</dbReference>
<dbReference type="InterPro" id="IPR008207">
    <property type="entry name" value="Sig_transdc_His_kin_Hpt_dom"/>
</dbReference>
<dbReference type="Gene3D" id="1.10.287.130">
    <property type="match status" value="1"/>
</dbReference>
<dbReference type="Pfam" id="PF08447">
    <property type="entry name" value="PAS_3"/>
    <property type="match status" value="2"/>
</dbReference>
<comment type="caution">
    <text evidence="17">Lacks conserved residue(s) required for the propagation of feature annotation.</text>
</comment>
<dbReference type="InterPro" id="IPR003594">
    <property type="entry name" value="HATPase_dom"/>
</dbReference>
<evidence type="ECO:0000256" key="2">
    <source>
        <dbReference type="ARBA" id="ARBA00004651"/>
    </source>
</evidence>
<dbReference type="GO" id="GO:0000155">
    <property type="term" value="F:phosphorelay sensor kinase activity"/>
    <property type="evidence" value="ECO:0007669"/>
    <property type="project" value="InterPro"/>
</dbReference>
<keyword evidence="12" id="KW-0902">Two-component regulatory system</keyword>
<evidence type="ECO:0000256" key="8">
    <source>
        <dbReference type="ARBA" id="ARBA00022741"/>
    </source>
</evidence>
<dbReference type="Pfam" id="PF01627">
    <property type="entry name" value="Hpt"/>
    <property type="match status" value="1"/>
</dbReference>
<keyword evidence="13" id="KW-0472">Membrane</keyword>
<evidence type="ECO:0000313" key="23">
    <source>
        <dbReference type="EMBL" id="HAN29451.1"/>
    </source>
</evidence>
<evidence type="ECO:0000256" key="9">
    <source>
        <dbReference type="ARBA" id="ARBA00022777"/>
    </source>
</evidence>
<evidence type="ECO:0000256" key="5">
    <source>
        <dbReference type="ARBA" id="ARBA00022553"/>
    </source>
</evidence>
<dbReference type="GO" id="GO:0005524">
    <property type="term" value="F:ATP binding"/>
    <property type="evidence" value="ECO:0007669"/>
    <property type="project" value="UniProtKB-KW"/>
</dbReference>
<dbReference type="EC" id="2.7.13.3" evidence="3"/>
<dbReference type="FunFam" id="3.30.565.10:FF:000010">
    <property type="entry name" value="Sensor histidine kinase RcsC"/>
    <property type="match status" value="1"/>
</dbReference>
<sequence>FVNAARTGALRNTKARELLAAHSDGHLIPVEISLNPMGQGAGLRIISALRDITERKAMQRALTLRDQEYSRLVSTIPGTVYRARADEHWTMLYMNDAVEDLTGYPASEFINNAVRSYASIIYPDDVDHVSDTIRDAVAEDRTFALEYRIVDSQGEVRYLFETGRAESGDGDTSNTLVGTLIDITPRMRAEQQQQESEQRLLLIAEAADLGLWEYLPEGDRFITNVNFTRLMRYAPLELRESADTWSPLRRGIDTVVRLTHPDDLARALTLATDCLEGRTELYRCEYRQLCADGEWRWFLDVGQVVERDDNGRMTRIAGVRINHHVERLLTQELEAARDEAQAATAAKSSFLANMSHEIRTPMNAIMGMTHLAQRTRLDDRQRDYLAKIELSATTLLSIINDILDFSKIEAGKLSIETIPFSLDEVFDRLANTTGMRAAEKHIEFLFKLSPELPRLVLGDPVRLGQILVNLCSNAVKFTDEGGEVIAAADVLEQGADHLILHFSVSDTGIGLSAEQQSMLFQAFSQADPSTTRKYGGTGLGLAICKNLVDMMGGDIWVESEYGVGSVFHFTLPCGVQEAPPAPEPLQHRVRVLIVDENASAREILGNYLTALGFQLGYAANGTAAMEELQGSASENPYTVLLVNWKLGAMTGADLVQQLEDDDSIAELPPVVMMSAFSPGEVEQAAGNLNIASFLTKPVTPSTLFDAIMQAVEGQRQNGRTASSVAGDMQAALTSLRGAHVLLVEDNLVNQDVARELLEGYGIQVTIAGHGREALELLEAQRFDGVLMDCQMPVMDGYEATRRLRANPRTADLPVIAMTANVLPGDREQVLSAGMNDHIGKPLDVALMLTTMARWIVPARPLDEVDAGPERPRELRAYLSSAVHELPGVDVAAGLARLQGNEGLYGRILHGFAVDQAQFVHDYRTAVQEEDWQQAKMRAHSLKGLAGTLGAAQLAQAAAELESVTHPDFQGSVDLQAALLTVERQLRPLLEALQALPLAPVEAEDNAFTEKPAASVSAVLLTLRSLLADDDASARPVLEDQASLLRSAAHDRYRALQRALASYDYERALTLVDDWLARDS</sequence>